<feature type="disulfide bond" evidence="1">
    <location>
        <begin position="73"/>
        <end position="91"/>
    </location>
</feature>
<keyword evidence="5" id="KW-1185">Reference proteome</keyword>
<evidence type="ECO:0000313" key="6">
    <source>
        <dbReference type="RefSeq" id="XP_028280654.1"/>
    </source>
</evidence>
<dbReference type="PANTHER" id="PTHR14657">
    <property type="entry name" value="IGF-LIKE FAMILY RECEPTOR 1"/>
    <property type="match status" value="1"/>
</dbReference>
<dbReference type="SUPFAM" id="SSF47986">
    <property type="entry name" value="DEATH domain"/>
    <property type="match status" value="1"/>
</dbReference>
<feature type="transmembrane region" description="Helical" evidence="3">
    <location>
        <begin position="144"/>
        <end position="166"/>
    </location>
</feature>
<dbReference type="Pfam" id="PF00020">
    <property type="entry name" value="TNFR_c6"/>
    <property type="match status" value="1"/>
</dbReference>
<organism evidence="5 6">
    <name type="scientific">Parambassis ranga</name>
    <name type="common">Indian glassy fish</name>
    <dbReference type="NCBI Taxonomy" id="210632"/>
    <lineage>
        <taxon>Eukaryota</taxon>
        <taxon>Metazoa</taxon>
        <taxon>Chordata</taxon>
        <taxon>Craniata</taxon>
        <taxon>Vertebrata</taxon>
        <taxon>Euteleostomi</taxon>
        <taxon>Actinopterygii</taxon>
        <taxon>Neopterygii</taxon>
        <taxon>Teleostei</taxon>
        <taxon>Neoteleostei</taxon>
        <taxon>Acanthomorphata</taxon>
        <taxon>Ovalentaria</taxon>
        <taxon>Ambassidae</taxon>
        <taxon>Parambassis</taxon>
    </lineage>
</organism>
<reference evidence="6" key="1">
    <citation type="submission" date="2025-08" db="UniProtKB">
        <authorList>
            <consortium name="RefSeq"/>
        </authorList>
    </citation>
    <scope>IDENTIFICATION</scope>
</reference>
<sequence length="309" mass="34306">MMMGYSTRCRNRTTYWDRASRRCVDCQKKAGHSVTLNCGYDDDGSRHDVPFEPCANGTFNDGSSAHCKPCSSCPPGHDTVRHCNTTTDTLCYEPRSPTTTLPVTETTTSQNVSTPSSFATTTEPPYQAETSTLVTVPTNRLGNVAWAVPLGILFSIILMALSAYIMKVKWKKAHLRGQYMNPSFSSLTTTENNPELEDILSPNVLSAPLQKVLDNLDVLEELVILLDPETNGIKNTKHLASLCYFTSTWINYTYSMKESKSPLKAVLEGVSCRHPDWTVGNLAKLLRQIERNDAIAALARLRLNEGDLY</sequence>
<evidence type="ECO:0000259" key="4">
    <source>
        <dbReference type="PROSITE" id="PS50050"/>
    </source>
</evidence>
<dbReference type="OrthoDB" id="8945565at2759"/>
<feature type="disulfide bond" evidence="1">
    <location>
        <begin position="70"/>
        <end position="83"/>
    </location>
</feature>
<dbReference type="InterPro" id="IPR042355">
    <property type="entry name" value="IGFLR1"/>
</dbReference>
<dbReference type="InParanoid" id="A0A6P7JUL2"/>
<dbReference type="GeneID" id="114448118"/>
<dbReference type="Proteomes" id="UP000515145">
    <property type="component" value="Chromosome 16"/>
</dbReference>
<feature type="domain" description="TNFR-Cys" evidence="4">
    <location>
        <begin position="53"/>
        <end position="91"/>
    </location>
</feature>
<dbReference type="FunCoup" id="A0A6P7JUL2">
    <property type="interactions" value="392"/>
</dbReference>
<keyword evidence="1" id="KW-1015">Disulfide bond</keyword>
<keyword evidence="3" id="KW-0812">Transmembrane</keyword>
<dbReference type="CTD" id="79713"/>
<dbReference type="Gene3D" id="2.10.50.10">
    <property type="entry name" value="Tumor Necrosis Factor Receptor, subunit A, domain 2"/>
    <property type="match status" value="1"/>
</dbReference>
<keyword evidence="3" id="KW-0472">Membrane</keyword>
<dbReference type="InterPro" id="IPR011029">
    <property type="entry name" value="DEATH-like_dom_sf"/>
</dbReference>
<dbReference type="GO" id="GO:0005886">
    <property type="term" value="C:plasma membrane"/>
    <property type="evidence" value="ECO:0007669"/>
    <property type="project" value="TreeGrafter"/>
</dbReference>
<feature type="compositionally biased region" description="Polar residues" evidence="2">
    <location>
        <begin position="109"/>
        <end position="123"/>
    </location>
</feature>
<dbReference type="AlphaFoldDB" id="A0A6P7JUL2"/>
<proteinExistence type="predicted"/>
<name>A0A6P7JUL2_9TELE</name>
<gene>
    <name evidence="6" type="primary">igflr1</name>
</gene>
<dbReference type="InterPro" id="IPR001368">
    <property type="entry name" value="TNFR/NGFR_Cys_rich_reg"/>
</dbReference>
<dbReference type="PROSITE" id="PS00652">
    <property type="entry name" value="TNFR_NGFR_1"/>
    <property type="match status" value="1"/>
</dbReference>
<feature type="region of interest" description="Disordered" evidence="2">
    <location>
        <begin position="102"/>
        <end position="123"/>
    </location>
</feature>
<keyword evidence="3" id="KW-1133">Transmembrane helix</keyword>
<evidence type="ECO:0000256" key="3">
    <source>
        <dbReference type="SAM" id="Phobius"/>
    </source>
</evidence>
<dbReference type="Gene3D" id="1.10.533.10">
    <property type="entry name" value="Death Domain, Fas"/>
    <property type="match status" value="1"/>
</dbReference>
<comment type="caution">
    <text evidence="1">Lacks conserved residue(s) required for the propagation of feature annotation.</text>
</comment>
<dbReference type="SMART" id="SM00208">
    <property type="entry name" value="TNFR"/>
    <property type="match status" value="1"/>
</dbReference>
<evidence type="ECO:0000256" key="1">
    <source>
        <dbReference type="PROSITE-ProRule" id="PRU00206"/>
    </source>
</evidence>
<evidence type="ECO:0000313" key="5">
    <source>
        <dbReference type="Proteomes" id="UP000515145"/>
    </source>
</evidence>
<dbReference type="RefSeq" id="XP_028280654.1">
    <property type="nucleotide sequence ID" value="XM_028424853.1"/>
</dbReference>
<accession>A0A6P7JUL2</accession>
<evidence type="ECO:0000256" key="2">
    <source>
        <dbReference type="SAM" id="MobiDB-lite"/>
    </source>
</evidence>
<feature type="repeat" description="TNFR-Cys" evidence="1">
    <location>
        <begin position="53"/>
        <end position="91"/>
    </location>
</feature>
<protein>
    <submittedName>
        <fullName evidence="6">IGF-like family receptor 1 isoform X1</fullName>
    </submittedName>
</protein>
<dbReference type="PROSITE" id="PS50050">
    <property type="entry name" value="TNFR_NGFR_2"/>
    <property type="match status" value="1"/>
</dbReference>
<dbReference type="PANTHER" id="PTHR14657:SF2">
    <property type="entry name" value="IGF-LIKE FAMILY RECEPTOR 1"/>
    <property type="match status" value="1"/>
</dbReference>